<proteinExistence type="inferred from homology"/>
<keyword evidence="5" id="KW-0503">Monooxygenase</keyword>
<comment type="similarity">
    <text evidence="1">Belongs to the FAD-binding monooxygenase family.</text>
</comment>
<dbReference type="InterPro" id="IPR051209">
    <property type="entry name" value="FAD-bind_Monooxygenase_sf"/>
</dbReference>
<dbReference type="EC" id="1.-.-.-" evidence="5"/>
<protein>
    <recommendedName>
        <fullName evidence="5">Flavin-containing monooxygenase</fullName>
        <ecNumber evidence="5">1.-.-.-</ecNumber>
    </recommendedName>
</protein>
<dbReference type="AlphaFoldDB" id="A0A815MNU5"/>
<evidence type="ECO:0000313" key="10">
    <source>
        <dbReference type="Proteomes" id="UP000663891"/>
    </source>
</evidence>
<keyword evidence="4 5" id="KW-0560">Oxidoreductase</keyword>
<keyword evidence="2 5" id="KW-0285">Flavoprotein</keyword>
<evidence type="ECO:0000313" key="7">
    <source>
        <dbReference type="EMBL" id="CAF1418807.1"/>
    </source>
</evidence>
<dbReference type="EMBL" id="CAJNON010001029">
    <property type="protein sequence ID" value="CAF1418807.1"/>
    <property type="molecule type" value="Genomic_DNA"/>
</dbReference>
<dbReference type="InterPro" id="IPR020946">
    <property type="entry name" value="Flavin_mOase-like"/>
</dbReference>
<comment type="caution">
    <text evidence="7">The sequence shown here is derived from an EMBL/GenBank/DDBJ whole genome shotgun (WGS) entry which is preliminary data.</text>
</comment>
<evidence type="ECO:0000313" key="9">
    <source>
        <dbReference type="EMBL" id="CAF4041467.1"/>
    </source>
</evidence>
<name>A0A815MNU5_9BILA</name>
<keyword evidence="3 5" id="KW-0274">FAD</keyword>
<dbReference type="Proteomes" id="UP000663891">
    <property type="component" value="Unassembled WGS sequence"/>
</dbReference>
<dbReference type="EMBL" id="CAJOBB010003452">
    <property type="protein sequence ID" value="CAF4041467.1"/>
    <property type="molecule type" value="Genomic_DNA"/>
</dbReference>
<dbReference type="EMBL" id="CAJNOE010000689">
    <property type="protein sequence ID" value="CAF1310605.1"/>
    <property type="molecule type" value="Genomic_DNA"/>
</dbReference>
<sequence length="563" mass="64467">MILVSTDTSPHSSMSTRTTNWVPIREEYRGQPRTIKIITIGAGYSGLTMAYKIQHQHRLADTIEHVVYEKNSDIGGTWYENQYPGIRCDTPAHIYTFSWEPNPDWSSFYVSGPEIHAYIKRTAAKYNLEKNIQLNSKVVSAEWNELDGKWHVHIEQKGKVIEDVSDILINGCGVLNNWQWPNIDGLKDFQGHLVHTARWKDGYNFEGKKVGLIGNGSSAIQILPQIQPIAADVTIFIRTPTWICPNFSAQYAGDDGKNFNYTNEQKAEFRSNPKKLLELRKSLEHDMNKFFVVYQKDSSEQASTRESVKQLMLKRLNGNKELATKLIPQWGVGCRRPTPGDGYLEAIIEKNVDVSISDIVCITKTGLLTIDEKHHNLDAIICATGFDVSFCPTWKLIGRNQIDIAQLWETNPEGYFGIAAHGFPNYFIFVGPNYPVSHGSLLACIETSADYILKWIKKIQEEDIHSIEVTKDAVDDYNTYTQEFMKRTVWTSGCRSWYKNHKIDGKIMAMYPGSVLHYKEMLDVLRGEDFIIKYNTVNRFTFMGNGFTKRETNDEDLSYYLEK</sequence>
<evidence type="ECO:0000313" key="8">
    <source>
        <dbReference type="EMBL" id="CAF3995424.1"/>
    </source>
</evidence>
<evidence type="ECO:0000256" key="4">
    <source>
        <dbReference type="ARBA" id="ARBA00023002"/>
    </source>
</evidence>
<dbReference type="SUPFAM" id="SSF51905">
    <property type="entry name" value="FAD/NAD(P)-binding domain"/>
    <property type="match status" value="2"/>
</dbReference>
<dbReference type="Proteomes" id="UP000663881">
    <property type="component" value="Unassembled WGS sequence"/>
</dbReference>
<dbReference type="Gene3D" id="3.50.50.60">
    <property type="entry name" value="FAD/NAD(P)-binding domain"/>
    <property type="match status" value="2"/>
</dbReference>
<evidence type="ECO:0000256" key="2">
    <source>
        <dbReference type="ARBA" id="ARBA00022630"/>
    </source>
</evidence>
<evidence type="ECO:0000256" key="5">
    <source>
        <dbReference type="RuleBase" id="RU361177"/>
    </source>
</evidence>
<accession>A0A815MNU5</accession>
<dbReference type="OrthoDB" id="66881at2759"/>
<dbReference type="PANTHER" id="PTHR42877:SF2">
    <property type="entry name" value="FAD_NAD(P)-BINDING DOMAIN-CONTAINING PROTEIN"/>
    <property type="match status" value="1"/>
</dbReference>
<dbReference type="GO" id="GO:0050660">
    <property type="term" value="F:flavin adenine dinucleotide binding"/>
    <property type="evidence" value="ECO:0007669"/>
    <property type="project" value="InterPro"/>
</dbReference>
<evidence type="ECO:0000256" key="1">
    <source>
        <dbReference type="ARBA" id="ARBA00010139"/>
    </source>
</evidence>
<dbReference type="InterPro" id="IPR036188">
    <property type="entry name" value="FAD/NAD-bd_sf"/>
</dbReference>
<evidence type="ECO:0000256" key="3">
    <source>
        <dbReference type="ARBA" id="ARBA00022827"/>
    </source>
</evidence>
<organism evidence="7 10">
    <name type="scientific">Adineta steineri</name>
    <dbReference type="NCBI Taxonomy" id="433720"/>
    <lineage>
        <taxon>Eukaryota</taxon>
        <taxon>Metazoa</taxon>
        <taxon>Spiralia</taxon>
        <taxon>Gnathifera</taxon>
        <taxon>Rotifera</taxon>
        <taxon>Eurotatoria</taxon>
        <taxon>Bdelloidea</taxon>
        <taxon>Adinetida</taxon>
        <taxon>Adinetidae</taxon>
        <taxon>Adineta</taxon>
    </lineage>
</organism>
<dbReference type="EMBL" id="CAJOAY010003004">
    <property type="protein sequence ID" value="CAF3995424.1"/>
    <property type="molecule type" value="Genomic_DNA"/>
</dbReference>
<dbReference type="Proteomes" id="UP000663868">
    <property type="component" value="Unassembled WGS sequence"/>
</dbReference>
<comment type="cofactor">
    <cofactor evidence="5">
        <name>FAD</name>
        <dbReference type="ChEBI" id="CHEBI:57692"/>
    </cofactor>
</comment>
<dbReference type="Pfam" id="PF00743">
    <property type="entry name" value="FMO-like"/>
    <property type="match status" value="1"/>
</dbReference>
<gene>
    <name evidence="6" type="ORF">IZO911_LOCUS34581</name>
    <name evidence="9" type="ORF">KXQ929_LOCUS30947</name>
    <name evidence="8" type="ORF">OKA104_LOCUS29464</name>
    <name evidence="7" type="ORF">VCS650_LOCUS37584</name>
</gene>
<evidence type="ECO:0000313" key="6">
    <source>
        <dbReference type="EMBL" id="CAF1310605.1"/>
    </source>
</evidence>
<dbReference type="GO" id="GO:0004499">
    <property type="term" value="F:N,N-dimethylaniline monooxygenase activity"/>
    <property type="evidence" value="ECO:0007669"/>
    <property type="project" value="InterPro"/>
</dbReference>
<comment type="similarity">
    <text evidence="5">Belongs to the FMO family.</text>
</comment>
<dbReference type="PANTHER" id="PTHR42877">
    <property type="entry name" value="L-ORNITHINE N(5)-MONOOXYGENASE-RELATED"/>
    <property type="match status" value="1"/>
</dbReference>
<dbReference type="Proteomes" id="UP000663860">
    <property type="component" value="Unassembled WGS sequence"/>
</dbReference>
<dbReference type="GO" id="GO:0050661">
    <property type="term" value="F:NADP binding"/>
    <property type="evidence" value="ECO:0007669"/>
    <property type="project" value="InterPro"/>
</dbReference>
<reference evidence="7" key="1">
    <citation type="submission" date="2021-02" db="EMBL/GenBank/DDBJ databases">
        <authorList>
            <person name="Nowell W R."/>
        </authorList>
    </citation>
    <scope>NUCLEOTIDE SEQUENCE</scope>
</reference>